<keyword evidence="4" id="KW-1185">Reference proteome</keyword>
<feature type="domain" description="Secretion system C-terminal sorting" evidence="2">
    <location>
        <begin position="1137"/>
        <end position="1209"/>
    </location>
</feature>
<protein>
    <recommendedName>
        <fullName evidence="2">Secretion system C-terminal sorting domain-containing protein</fullName>
    </recommendedName>
</protein>
<feature type="chain" id="PRO_5016158529" description="Secretion system C-terminal sorting domain-containing protein" evidence="1">
    <location>
        <begin position="24"/>
        <end position="1215"/>
    </location>
</feature>
<accession>A0A2W2AH37</accession>
<dbReference type="InterPro" id="IPR026444">
    <property type="entry name" value="Secre_tail"/>
</dbReference>
<feature type="signal peptide" evidence="1">
    <location>
        <begin position="1"/>
        <end position="23"/>
    </location>
</feature>
<keyword evidence="1" id="KW-0732">Signal</keyword>
<dbReference type="EMBL" id="QKTW01000023">
    <property type="protein sequence ID" value="PZF71530.1"/>
    <property type="molecule type" value="Genomic_DNA"/>
</dbReference>
<reference evidence="3 4" key="1">
    <citation type="submission" date="2018-06" db="EMBL/GenBank/DDBJ databases">
        <title>Mucibacter soli gen. nov., sp. nov., a new member of the family Chitinophagaceae producing mucin.</title>
        <authorList>
            <person name="Kim M.-K."/>
            <person name="Park S."/>
            <person name="Kim T.-S."/>
            <person name="Joung Y."/>
            <person name="Han J.-H."/>
            <person name="Kim S.B."/>
        </authorList>
    </citation>
    <scope>NUCLEOTIDE SEQUENCE [LARGE SCALE GENOMIC DNA]</scope>
    <source>
        <strain evidence="3 4">R1-15</strain>
    </source>
</reference>
<organism evidence="3 4">
    <name type="scientific">Taibaiella soli</name>
    <dbReference type="NCBI Taxonomy" id="1649169"/>
    <lineage>
        <taxon>Bacteria</taxon>
        <taxon>Pseudomonadati</taxon>
        <taxon>Bacteroidota</taxon>
        <taxon>Chitinophagia</taxon>
        <taxon>Chitinophagales</taxon>
        <taxon>Chitinophagaceae</taxon>
        <taxon>Taibaiella</taxon>
    </lineage>
</organism>
<dbReference type="Pfam" id="PF18962">
    <property type="entry name" value="Por_Secre_tail"/>
    <property type="match status" value="1"/>
</dbReference>
<evidence type="ECO:0000313" key="4">
    <source>
        <dbReference type="Proteomes" id="UP000248745"/>
    </source>
</evidence>
<evidence type="ECO:0000313" key="3">
    <source>
        <dbReference type="EMBL" id="PZF71530.1"/>
    </source>
</evidence>
<dbReference type="OrthoDB" id="610935at2"/>
<dbReference type="AlphaFoldDB" id="A0A2W2AH37"/>
<gene>
    <name evidence="3" type="ORF">DN068_17980</name>
</gene>
<dbReference type="NCBIfam" id="TIGR04183">
    <property type="entry name" value="Por_Secre_tail"/>
    <property type="match status" value="1"/>
</dbReference>
<sequence length="1215" mass="127726">MKHLFKRMLTIASLCASVLQTQAQDTYWSMAGNRVYNVKTNSLTTISSTGIPLDYSNPNPRAIFSAAGSVLFSSSMSSIDFAGVWTNMTGEGARVIIPLTGPSNCNQYAIINTRGVTVPHGSALDVTIMDVSGVTNNINTTNFPNAVSSANISVGDPLYYDAVAAPAQSNGDHYYYFISANNGPGQPGPYIEQYTLHSDGTRPTLANSYGTTANYRQYDSYTSHYIASKAKISNDGAYIAYQDINGNLITFNTATQAYAVGPNLSTIYGLEGVNIGGTVRWYVSTATQFGYFTQGSTTFNVLTPNYGIKSDVALGANGLMFIARGTTFGGNAADLMSFDPNSGFSPVTRQLGCVYNNGTSYSFGNQLTGENTSEFAAIHTDFTVNGDRGTLANPKAVYTCQSIRLTDLTTPAQTYLNMGIVQVDASGNPVAGGLTWGYSFLRPFGGLVDLKNLPGSNSTWLATPGHEGYYRIDMMNNDACGRASNVTEYIKLETPATPVVTTFNVNGITQTTAGVYPVINLCAPATALNLGATLGGVYTSYDVTVTRLSGTPPSFVYGTSATYTVPLGSFTGFDIASNATLASVVAGYAGYLSVKITNHGICGDGLKEEIFQLTRSSSVAGLDFTLNSVSQSGSTAADVNECDGGTALKVAASVTSGTLVDYTIDVTPGTYTGGVFTATGSTVSALHVLQTGMPYDISSLSGMLGYTGTIQVSVTANSTCTGQNVKHYYNIHAVNTPTVVTFDVNGVTPTGPTNYPNVVLCDGATALNLDATLTANYTSYVVTVTQLGATLPLTYGTNAAATFASSSYSSFDMASNAALSPVIGSYSGYVSVKVKAIGVCGNNEKEEIFHLVRATSLSGLDFKLDSVAQVYVDTPGKVWLCNGDSALKLQPWVTGTVDSYRIEASTGSYSGTTFTAGTTYTEYNVLPASMPYDLAANIAALNHYYGYLQIKLTVYGPCGGPLTTTHIFSVNSASALVDFGMQAPPQANCPGGGYQARNTSPTFNPHGQVSAPFCDQGWLGAASCAMIGVAANVVNTSATLYIVKLDGPGGQIASQTFTGTLPTALAFASLASGYFINNYAAIKGTDVFKVSASIVTTVCDTVTTSSYFKIIDGGPQYSAGNYWKETLDNAQVMEANVFPNPATNQIQVAWHAQSGATEATLMMVDVLGKVVIKKQLPQIEGFNDVSLDVSMLVPGTYHYKLSTANGEKTGTLVKE</sequence>
<evidence type="ECO:0000259" key="2">
    <source>
        <dbReference type="Pfam" id="PF18962"/>
    </source>
</evidence>
<dbReference type="Proteomes" id="UP000248745">
    <property type="component" value="Unassembled WGS sequence"/>
</dbReference>
<proteinExistence type="predicted"/>
<comment type="caution">
    <text evidence="3">The sequence shown here is derived from an EMBL/GenBank/DDBJ whole genome shotgun (WGS) entry which is preliminary data.</text>
</comment>
<dbReference type="RefSeq" id="WP_111000333.1">
    <property type="nucleotide sequence ID" value="NZ_QKTW01000023.1"/>
</dbReference>
<evidence type="ECO:0000256" key="1">
    <source>
        <dbReference type="SAM" id="SignalP"/>
    </source>
</evidence>
<name>A0A2W2AH37_9BACT</name>